<feature type="non-terminal residue" evidence="2">
    <location>
        <position position="226"/>
    </location>
</feature>
<keyword evidence="1" id="KW-0812">Transmembrane</keyword>
<dbReference type="PANTHER" id="PTHR10404:SF77">
    <property type="entry name" value="GLUTAMATE CARBOXYPEPTIDASE 2 HOMOLOG"/>
    <property type="match status" value="1"/>
</dbReference>
<comment type="caution">
    <text evidence="2">The sequence shown here is derived from an EMBL/GenBank/DDBJ whole genome shotgun (WGS) entry which is preliminary data.</text>
</comment>
<keyword evidence="3" id="KW-1185">Reference proteome</keyword>
<dbReference type="Proteomes" id="UP000678393">
    <property type="component" value="Unassembled WGS sequence"/>
</dbReference>
<feature type="transmembrane region" description="Helical" evidence="1">
    <location>
        <begin position="27"/>
        <end position="49"/>
    </location>
</feature>
<dbReference type="AlphaFoldDB" id="A0A8S3YSR9"/>
<dbReference type="SUPFAM" id="SSF52025">
    <property type="entry name" value="PA domain"/>
    <property type="match status" value="1"/>
</dbReference>
<proteinExistence type="predicted"/>
<name>A0A8S3YSR9_9EUPU</name>
<dbReference type="Gene3D" id="3.50.30.30">
    <property type="match status" value="1"/>
</dbReference>
<dbReference type="OrthoDB" id="5841748at2759"/>
<reference evidence="2" key="1">
    <citation type="submission" date="2021-04" db="EMBL/GenBank/DDBJ databases">
        <authorList>
            <consortium name="Molecular Ecology Group"/>
        </authorList>
    </citation>
    <scope>NUCLEOTIDE SEQUENCE</scope>
</reference>
<dbReference type="InterPro" id="IPR046450">
    <property type="entry name" value="PA_dom_sf"/>
</dbReference>
<gene>
    <name evidence="2" type="ORF">CUNI_LOCUS4083</name>
</gene>
<dbReference type="EMBL" id="CAJHNH020000564">
    <property type="protein sequence ID" value="CAG5118525.1"/>
    <property type="molecule type" value="Genomic_DNA"/>
</dbReference>
<evidence type="ECO:0000313" key="2">
    <source>
        <dbReference type="EMBL" id="CAG5118525.1"/>
    </source>
</evidence>
<evidence type="ECO:0000313" key="3">
    <source>
        <dbReference type="Proteomes" id="UP000678393"/>
    </source>
</evidence>
<accession>A0A8S3YSR9</accession>
<dbReference type="InterPro" id="IPR039373">
    <property type="entry name" value="Peptidase_M28B"/>
</dbReference>
<dbReference type="GO" id="GO:0004180">
    <property type="term" value="F:carboxypeptidase activity"/>
    <property type="evidence" value="ECO:0007669"/>
    <property type="project" value="TreeGrafter"/>
</dbReference>
<keyword evidence="1" id="KW-0472">Membrane</keyword>
<organism evidence="2 3">
    <name type="scientific">Candidula unifasciata</name>
    <dbReference type="NCBI Taxonomy" id="100452"/>
    <lineage>
        <taxon>Eukaryota</taxon>
        <taxon>Metazoa</taxon>
        <taxon>Spiralia</taxon>
        <taxon>Lophotrochozoa</taxon>
        <taxon>Mollusca</taxon>
        <taxon>Gastropoda</taxon>
        <taxon>Heterobranchia</taxon>
        <taxon>Euthyneura</taxon>
        <taxon>Panpulmonata</taxon>
        <taxon>Eupulmonata</taxon>
        <taxon>Stylommatophora</taxon>
        <taxon>Helicina</taxon>
        <taxon>Helicoidea</taxon>
        <taxon>Geomitridae</taxon>
        <taxon>Candidula</taxon>
    </lineage>
</organism>
<protein>
    <submittedName>
        <fullName evidence="2">Uncharacterized protein</fullName>
    </submittedName>
</protein>
<keyword evidence="1" id="KW-1133">Transmembrane helix</keyword>
<dbReference type="PANTHER" id="PTHR10404">
    <property type="entry name" value="N-ACETYLATED-ALPHA-LINKED ACIDIC DIPEPTIDASE"/>
    <property type="match status" value="1"/>
</dbReference>
<sequence length="226" mass="25034">MSSRRLHVGSENDLIFSPKEGISKTRLLLLLAASLVVGFVAGILIGRYATQNEDHSPPEIPDVSLPLVRDADPTISKKILDAIDPARIEANLRYLSEKPHIAGRERDFELVKQLKKIFVDSGMYVQITPYDALLSYPSDDTPNSVRILDGNNTVVYDAKADESNFSNYEGVVPPFNAYSPNRLVEGSLVYAGYGRVEDYIWLAQNNINVSGSIVIVKYGSIFRGDK</sequence>
<evidence type="ECO:0000256" key="1">
    <source>
        <dbReference type="SAM" id="Phobius"/>
    </source>
</evidence>